<sequence length="135" mass="15226">MSQPDNLGSFIRENKTLARNYVETRTEILRLQGIRVLSKSMGLLAWVIIAALLGFLTLIFAGLVLGFWLSDLTDSYVKGFGLTTGVLMLLLVLLVLFREQLFVNPIIRRVIERLQEDRNETEAGDSEENSSQPIN</sequence>
<evidence type="ECO:0000313" key="3">
    <source>
        <dbReference type="Proteomes" id="UP001220610"/>
    </source>
</evidence>
<keyword evidence="1" id="KW-0812">Transmembrane</keyword>
<reference evidence="2" key="1">
    <citation type="submission" date="2023-03" db="EMBL/GenBank/DDBJ databases">
        <title>Andean soil-derived lignocellulolytic bacterial consortium as a source of novel taxa and putative plastic-active enzymes.</title>
        <authorList>
            <person name="Diaz-Garcia L."/>
            <person name="Chuvochina M."/>
            <person name="Feuerriegel G."/>
            <person name="Bunk B."/>
            <person name="Sproer C."/>
            <person name="Streit W.R."/>
            <person name="Rodriguez L.M."/>
            <person name="Overmann J."/>
            <person name="Jimenez D.J."/>
        </authorList>
    </citation>
    <scope>NUCLEOTIDE SEQUENCE</scope>
    <source>
        <strain evidence="2">MAG 7</strain>
    </source>
</reference>
<evidence type="ECO:0008006" key="4">
    <source>
        <dbReference type="Google" id="ProtNLM"/>
    </source>
</evidence>
<dbReference type="EMBL" id="CP119311">
    <property type="protein sequence ID" value="WEK37081.1"/>
    <property type="molecule type" value="Genomic_DNA"/>
</dbReference>
<gene>
    <name evidence="2" type="ORF">P0Y53_06170</name>
</gene>
<dbReference type="Proteomes" id="UP001220610">
    <property type="component" value="Chromosome"/>
</dbReference>
<protein>
    <recommendedName>
        <fullName evidence="4">Phage holin family protein</fullName>
    </recommendedName>
</protein>
<accession>A0AAJ5WU03</accession>
<keyword evidence="1" id="KW-0472">Membrane</keyword>
<feature type="transmembrane region" description="Helical" evidence="1">
    <location>
        <begin position="75"/>
        <end position="97"/>
    </location>
</feature>
<name>A0AAJ5WU03_9BACT</name>
<proteinExistence type="predicted"/>
<keyword evidence="1" id="KW-1133">Transmembrane helix</keyword>
<evidence type="ECO:0000256" key="1">
    <source>
        <dbReference type="SAM" id="Phobius"/>
    </source>
</evidence>
<feature type="transmembrane region" description="Helical" evidence="1">
    <location>
        <begin position="43"/>
        <end position="69"/>
    </location>
</feature>
<evidence type="ECO:0000313" key="2">
    <source>
        <dbReference type="EMBL" id="WEK37081.1"/>
    </source>
</evidence>
<dbReference type="AlphaFoldDB" id="A0AAJ5WU03"/>
<organism evidence="2 3">
    <name type="scientific">Candidatus Pseudobacter hemicellulosilyticus</name>
    <dbReference type="NCBI Taxonomy" id="3121375"/>
    <lineage>
        <taxon>Bacteria</taxon>
        <taxon>Pseudomonadati</taxon>
        <taxon>Bacteroidota</taxon>
        <taxon>Chitinophagia</taxon>
        <taxon>Chitinophagales</taxon>
        <taxon>Chitinophagaceae</taxon>
        <taxon>Pseudobacter</taxon>
    </lineage>
</organism>